<organism evidence="1 2">
    <name type="scientific">Pseudomarimonas salicorniae</name>
    <dbReference type="NCBI Taxonomy" id="2933270"/>
    <lineage>
        <taxon>Bacteria</taxon>
        <taxon>Pseudomonadati</taxon>
        <taxon>Pseudomonadota</taxon>
        <taxon>Gammaproteobacteria</taxon>
        <taxon>Lysobacterales</taxon>
        <taxon>Lysobacteraceae</taxon>
        <taxon>Pseudomarimonas</taxon>
    </lineage>
</organism>
<evidence type="ECO:0000313" key="1">
    <source>
        <dbReference type="EMBL" id="MCK7592849.1"/>
    </source>
</evidence>
<proteinExistence type="predicted"/>
<reference evidence="1" key="1">
    <citation type="submission" date="2022-04" db="EMBL/GenBank/DDBJ databases">
        <title>Lysobacter sp. CAU 1642 isolated from sea sand.</title>
        <authorList>
            <person name="Kim W."/>
        </authorList>
    </citation>
    <scope>NUCLEOTIDE SEQUENCE</scope>
    <source>
        <strain evidence="1">CAU 1642</strain>
    </source>
</reference>
<name>A0ABT0GE59_9GAMM</name>
<keyword evidence="2" id="KW-1185">Reference proteome</keyword>
<protein>
    <submittedName>
        <fullName evidence="1">Uncharacterized protein</fullName>
    </submittedName>
</protein>
<sequence length="348" mass="38891">MLEWFAGSLVLVGLSMVLSLSWLRRAARQYVSLAQELTARRADIGGDVLSWFAACRTTLEQAGVNGLRYRGLWFGGQVEGDWGERRGERRTRMLNAGDLSLTVELWVRPMRGERRMLREGVLSVFDLLLQQSVLAKSEAVAAALAQQAELSLYLQHDLKNLTQWVLLVTDQFAAADDDQLLMLARHLREHAPLARQRAERLVDQLSDPRGDIREQQKPYDLLQEARIFASLHGLDLQTPDGALRVALPKRNVERILDPLFASLAGITPPPKVSLDLREEDGWTKIEIRSDRRPPISLARLFEPRIRDEHGLPALGLYQSRTAALSLGGGLTAQPRGEGLVYALTLPSG</sequence>
<dbReference type="Proteomes" id="UP001431449">
    <property type="component" value="Unassembled WGS sequence"/>
</dbReference>
<evidence type="ECO:0000313" key="2">
    <source>
        <dbReference type="Proteomes" id="UP001431449"/>
    </source>
</evidence>
<dbReference type="EMBL" id="JALNMH010000002">
    <property type="protein sequence ID" value="MCK7592849.1"/>
    <property type="molecule type" value="Genomic_DNA"/>
</dbReference>
<accession>A0ABT0GE59</accession>
<gene>
    <name evidence="1" type="ORF">M0G41_04105</name>
</gene>
<dbReference type="RefSeq" id="WP_248205360.1">
    <property type="nucleotide sequence ID" value="NZ_JALNMH010000002.1"/>
</dbReference>
<comment type="caution">
    <text evidence="1">The sequence shown here is derived from an EMBL/GenBank/DDBJ whole genome shotgun (WGS) entry which is preliminary data.</text>
</comment>